<evidence type="ECO:0000313" key="1">
    <source>
        <dbReference type="EMBL" id="ERT69634.1"/>
    </source>
</evidence>
<keyword evidence="2" id="KW-1185">Reference proteome</keyword>
<proteinExistence type="predicted"/>
<name>U7VEU4_9FUSO</name>
<dbReference type="STRING" id="1319815.HMPREF0202_00472"/>
<comment type="caution">
    <text evidence="1">The sequence shown here is derived from an EMBL/GenBank/DDBJ whole genome shotgun (WGS) entry which is preliminary data.</text>
</comment>
<gene>
    <name evidence="1" type="ORF">HMPREF0202_00472</name>
</gene>
<dbReference type="EMBL" id="AXZF01000016">
    <property type="protein sequence ID" value="ERT69634.1"/>
    <property type="molecule type" value="Genomic_DNA"/>
</dbReference>
<dbReference type="HOGENOM" id="CLU_3166100_0_0_0"/>
<accession>U7VEU4</accession>
<evidence type="ECO:0000313" key="2">
    <source>
        <dbReference type="Proteomes" id="UP000017081"/>
    </source>
</evidence>
<organism evidence="1 2">
    <name type="scientific">Cetobacterium somerae ATCC BAA-474</name>
    <dbReference type="NCBI Taxonomy" id="1319815"/>
    <lineage>
        <taxon>Bacteria</taxon>
        <taxon>Fusobacteriati</taxon>
        <taxon>Fusobacteriota</taxon>
        <taxon>Fusobacteriia</taxon>
        <taxon>Fusobacteriales</taxon>
        <taxon>Fusobacteriaceae</taxon>
        <taxon>Cetobacterium</taxon>
    </lineage>
</organism>
<reference evidence="1 2" key="1">
    <citation type="submission" date="2013-08" db="EMBL/GenBank/DDBJ databases">
        <authorList>
            <person name="Weinstock G."/>
            <person name="Sodergren E."/>
            <person name="Wylie T."/>
            <person name="Fulton L."/>
            <person name="Fulton R."/>
            <person name="Fronick C."/>
            <person name="O'Laughlin M."/>
            <person name="Godfrey J."/>
            <person name="Miner T."/>
            <person name="Herter B."/>
            <person name="Appelbaum E."/>
            <person name="Cordes M."/>
            <person name="Lek S."/>
            <person name="Wollam A."/>
            <person name="Pepin K.H."/>
            <person name="Palsikar V.B."/>
            <person name="Mitreva M."/>
            <person name="Wilson R.K."/>
        </authorList>
    </citation>
    <scope>NUCLEOTIDE SEQUENCE [LARGE SCALE GENOMIC DNA]</scope>
    <source>
        <strain evidence="1 2">ATCC BAA-474</strain>
    </source>
</reference>
<protein>
    <submittedName>
        <fullName evidence="1">Uncharacterized protein</fullName>
    </submittedName>
</protein>
<dbReference type="Proteomes" id="UP000017081">
    <property type="component" value="Unassembled WGS sequence"/>
</dbReference>
<sequence>MSRMNLSQETCHYLEFCEDREGKGFYTSLLVFSKGRFFLLVRNFNLK</sequence>
<dbReference type="AlphaFoldDB" id="U7VEU4"/>